<proteinExistence type="predicted"/>
<evidence type="ECO:0000313" key="1">
    <source>
        <dbReference type="EMBL" id="MAH63636.1"/>
    </source>
</evidence>
<comment type="caution">
    <text evidence="1">The sequence shown here is derived from an EMBL/GenBank/DDBJ whole genome shotgun (WGS) entry which is preliminary data.</text>
</comment>
<dbReference type="AlphaFoldDB" id="A0A2D6YKA7"/>
<evidence type="ECO:0000313" key="2">
    <source>
        <dbReference type="Proteomes" id="UP000226525"/>
    </source>
</evidence>
<sequence>MFQSEQTNQLYLKAKVELCDYTQRIYPQPVNGAKVLRKTPANRWEVKMLCGPEYLAQHGISPQTEAKCMIEIEENGGYLEA</sequence>
<accession>A0A2D6YKA7</accession>
<reference evidence="2" key="1">
    <citation type="submission" date="2017-09" db="EMBL/GenBank/DDBJ databases">
        <title>The Reconstruction of 2,631 Draft Metagenome-Assembled Genomes from the Global Oceans.</title>
        <authorList>
            <person name="Tully B.J."/>
            <person name="Graham E.D."/>
            <person name="Heidelberg J.F."/>
        </authorList>
    </citation>
    <scope>NUCLEOTIDE SEQUENCE [LARGE SCALE GENOMIC DNA]</scope>
</reference>
<dbReference type="Proteomes" id="UP000226525">
    <property type="component" value="Unassembled WGS sequence"/>
</dbReference>
<gene>
    <name evidence="1" type="ORF">CMN54_09370</name>
</gene>
<organism evidence="1 2">
    <name type="scientific">SAR324 cluster bacterium</name>
    <dbReference type="NCBI Taxonomy" id="2024889"/>
    <lineage>
        <taxon>Bacteria</taxon>
        <taxon>Deltaproteobacteria</taxon>
        <taxon>SAR324 cluster</taxon>
    </lineage>
</organism>
<dbReference type="EMBL" id="NZEX01000103">
    <property type="protein sequence ID" value="MAH63636.1"/>
    <property type="molecule type" value="Genomic_DNA"/>
</dbReference>
<name>A0A2D6YKA7_9DELT</name>
<protein>
    <submittedName>
        <fullName evidence="1">Uncharacterized protein</fullName>
    </submittedName>
</protein>